<comment type="caution">
    <text evidence="3">The sequence shown here is derived from an EMBL/GenBank/DDBJ whole genome shotgun (WGS) entry which is preliminary data.</text>
</comment>
<keyword evidence="2" id="KW-0732">Signal</keyword>
<reference evidence="3" key="1">
    <citation type="submission" date="2023-02" db="EMBL/GenBank/DDBJ databases">
        <title>Genome of toxic invasive species Heracleum sosnowskyi carries increased number of genes despite the absence of recent whole-genome duplications.</title>
        <authorList>
            <person name="Schelkunov M."/>
            <person name="Shtratnikova V."/>
            <person name="Makarenko M."/>
            <person name="Klepikova A."/>
            <person name="Omelchenko D."/>
            <person name="Novikova G."/>
            <person name="Obukhova E."/>
            <person name="Bogdanov V."/>
            <person name="Penin A."/>
            <person name="Logacheva M."/>
        </authorList>
    </citation>
    <scope>NUCLEOTIDE SEQUENCE</scope>
    <source>
        <strain evidence="3">Hsosn_3</strain>
        <tissue evidence="3">Leaf</tissue>
    </source>
</reference>
<dbReference type="EMBL" id="JAUIZM010000007">
    <property type="protein sequence ID" value="KAK1376587.1"/>
    <property type="molecule type" value="Genomic_DNA"/>
</dbReference>
<accession>A0AAD8I200</accession>
<name>A0AAD8I200_9APIA</name>
<evidence type="ECO:0000256" key="2">
    <source>
        <dbReference type="SAM" id="SignalP"/>
    </source>
</evidence>
<feature type="signal peptide" evidence="2">
    <location>
        <begin position="1"/>
        <end position="23"/>
    </location>
</feature>
<reference evidence="3" key="2">
    <citation type="submission" date="2023-05" db="EMBL/GenBank/DDBJ databases">
        <authorList>
            <person name="Schelkunov M.I."/>
        </authorList>
    </citation>
    <scope>NUCLEOTIDE SEQUENCE</scope>
    <source>
        <strain evidence="3">Hsosn_3</strain>
        <tissue evidence="3">Leaf</tissue>
    </source>
</reference>
<keyword evidence="4" id="KW-1185">Reference proteome</keyword>
<dbReference type="Proteomes" id="UP001237642">
    <property type="component" value="Unassembled WGS sequence"/>
</dbReference>
<protein>
    <submittedName>
        <fullName evidence="3">Uncharacterized protein</fullName>
    </submittedName>
</protein>
<feature type="chain" id="PRO_5041934747" evidence="2">
    <location>
        <begin position="24"/>
        <end position="104"/>
    </location>
</feature>
<dbReference type="AlphaFoldDB" id="A0AAD8I200"/>
<feature type="region of interest" description="Disordered" evidence="1">
    <location>
        <begin position="79"/>
        <end position="104"/>
    </location>
</feature>
<proteinExistence type="predicted"/>
<evidence type="ECO:0000313" key="4">
    <source>
        <dbReference type="Proteomes" id="UP001237642"/>
    </source>
</evidence>
<evidence type="ECO:0000256" key="1">
    <source>
        <dbReference type="SAM" id="MobiDB-lite"/>
    </source>
</evidence>
<organism evidence="3 4">
    <name type="scientific">Heracleum sosnowskyi</name>
    <dbReference type="NCBI Taxonomy" id="360622"/>
    <lineage>
        <taxon>Eukaryota</taxon>
        <taxon>Viridiplantae</taxon>
        <taxon>Streptophyta</taxon>
        <taxon>Embryophyta</taxon>
        <taxon>Tracheophyta</taxon>
        <taxon>Spermatophyta</taxon>
        <taxon>Magnoliopsida</taxon>
        <taxon>eudicotyledons</taxon>
        <taxon>Gunneridae</taxon>
        <taxon>Pentapetalae</taxon>
        <taxon>asterids</taxon>
        <taxon>campanulids</taxon>
        <taxon>Apiales</taxon>
        <taxon>Apiaceae</taxon>
        <taxon>Apioideae</taxon>
        <taxon>apioid superclade</taxon>
        <taxon>Tordylieae</taxon>
        <taxon>Tordyliinae</taxon>
        <taxon>Heracleum</taxon>
    </lineage>
</organism>
<evidence type="ECO:0000313" key="3">
    <source>
        <dbReference type="EMBL" id="KAK1376587.1"/>
    </source>
</evidence>
<gene>
    <name evidence="3" type="ORF">POM88_032780</name>
</gene>
<sequence>MASLTKQLNIVALVFILLLSVCGAPCTSASSLHQREKQSSSWYSDCRNGYRKLGFRNCENAASLTPVGRVAWSQSLKRALSPPPAPIQRLASHHGGAPPPPPTK</sequence>